<dbReference type="InterPro" id="IPR050951">
    <property type="entry name" value="Retrovirus_Pol_polyprotein"/>
</dbReference>
<sequence>MAFDTRDNILGCLECGQNGTARRTQTQSSPRVDEPMILFGMDLIGPISHSNLTLEETVQCFYPQLQYFNFESGKKPDYGYSGKGYFTHIFMVIDYFSRFIWAFPCAAPKQSKAIRRLIWLFGLFGCPVAIYADIGTHFTGSKMAKFLQSQEVLYTPAPSAAKRATGMVEKAIFLFERVMKGVAFKPNWPIYVHRPAYDMNRREIKHLGSSPYEILFGYHPPSSLELAIPHMRRSKLILDMQKFDFGEADSKEVMEEAVFHHVARVEARKSETLRKKDWRRLIQKEKHDLGVWQRWNYSPGTLVMVYDHMHA</sequence>
<feature type="domain" description="Integrase catalytic" evidence="3">
    <location>
        <begin position="31"/>
        <end position="228"/>
    </location>
</feature>
<feature type="transmembrane region" description="Helical" evidence="2">
    <location>
        <begin position="117"/>
        <end position="138"/>
    </location>
</feature>
<dbReference type="InterPro" id="IPR036397">
    <property type="entry name" value="RNaseH_sf"/>
</dbReference>
<dbReference type="SUPFAM" id="SSF53098">
    <property type="entry name" value="Ribonuclease H-like"/>
    <property type="match status" value="1"/>
</dbReference>
<evidence type="ECO:0000313" key="5">
    <source>
        <dbReference type="Proteomes" id="UP000237438"/>
    </source>
</evidence>
<dbReference type="EMBL" id="PEDP01002266">
    <property type="protein sequence ID" value="POS82777.1"/>
    <property type="molecule type" value="Genomic_DNA"/>
</dbReference>
<reference evidence="4 5" key="1">
    <citation type="submission" date="2017-10" db="EMBL/GenBank/DDBJ databases">
        <title>Development of genomic resources for the powdery mildew, Erysiphe pulchra.</title>
        <authorList>
            <person name="Wadl P.A."/>
            <person name="Mack B.M."/>
            <person name="Moore G."/>
            <person name="Beltz S.B."/>
        </authorList>
    </citation>
    <scope>NUCLEOTIDE SEQUENCE [LARGE SCALE GENOMIC DNA]</scope>
    <source>
        <strain evidence="4">Cflorida</strain>
    </source>
</reference>
<organism evidence="4 5">
    <name type="scientific">Erysiphe pulchra</name>
    <dbReference type="NCBI Taxonomy" id="225359"/>
    <lineage>
        <taxon>Eukaryota</taxon>
        <taxon>Fungi</taxon>
        <taxon>Dikarya</taxon>
        <taxon>Ascomycota</taxon>
        <taxon>Pezizomycotina</taxon>
        <taxon>Leotiomycetes</taxon>
        <taxon>Erysiphales</taxon>
        <taxon>Erysiphaceae</taxon>
        <taxon>Erysiphe</taxon>
    </lineage>
</organism>
<dbReference type="Proteomes" id="UP000237438">
    <property type="component" value="Unassembled WGS sequence"/>
</dbReference>
<evidence type="ECO:0000313" key="4">
    <source>
        <dbReference type="EMBL" id="POS82777.1"/>
    </source>
</evidence>
<proteinExistence type="predicted"/>
<dbReference type="AlphaFoldDB" id="A0A2S4PL88"/>
<accession>A0A2S4PL88</accession>
<dbReference type="OrthoDB" id="5153223at2759"/>
<dbReference type="InterPro" id="IPR001584">
    <property type="entry name" value="Integrase_cat-core"/>
</dbReference>
<protein>
    <recommendedName>
        <fullName evidence="3">Integrase catalytic domain-containing protein</fullName>
    </recommendedName>
</protein>
<dbReference type="PANTHER" id="PTHR37984">
    <property type="entry name" value="PROTEIN CBG26694"/>
    <property type="match status" value="1"/>
</dbReference>
<keyword evidence="5" id="KW-1185">Reference proteome</keyword>
<keyword evidence="1" id="KW-0694">RNA-binding</keyword>
<dbReference type="GO" id="GO:0005634">
    <property type="term" value="C:nucleus"/>
    <property type="evidence" value="ECO:0007669"/>
    <property type="project" value="UniProtKB-ARBA"/>
</dbReference>
<gene>
    <name evidence="4" type="ORF">EPUL_005459</name>
</gene>
<name>A0A2S4PL88_9PEZI</name>
<dbReference type="InterPro" id="IPR012337">
    <property type="entry name" value="RNaseH-like_sf"/>
</dbReference>
<keyword evidence="2" id="KW-1133">Transmembrane helix</keyword>
<keyword evidence="2" id="KW-0812">Transmembrane</keyword>
<dbReference type="Gene3D" id="3.30.420.10">
    <property type="entry name" value="Ribonuclease H-like superfamily/Ribonuclease H"/>
    <property type="match status" value="1"/>
</dbReference>
<evidence type="ECO:0000256" key="1">
    <source>
        <dbReference type="ARBA" id="ARBA00022884"/>
    </source>
</evidence>
<evidence type="ECO:0000259" key="3">
    <source>
        <dbReference type="PROSITE" id="PS50994"/>
    </source>
</evidence>
<dbReference type="PROSITE" id="PS50994">
    <property type="entry name" value="INTEGRASE"/>
    <property type="match status" value="1"/>
</dbReference>
<evidence type="ECO:0000256" key="2">
    <source>
        <dbReference type="SAM" id="Phobius"/>
    </source>
</evidence>
<keyword evidence="2" id="KW-0472">Membrane</keyword>
<dbReference type="PANTHER" id="PTHR37984:SF5">
    <property type="entry name" value="PROTEIN NYNRIN-LIKE"/>
    <property type="match status" value="1"/>
</dbReference>
<comment type="caution">
    <text evidence="4">The sequence shown here is derived from an EMBL/GenBank/DDBJ whole genome shotgun (WGS) entry which is preliminary data.</text>
</comment>
<dbReference type="GO" id="GO:0015074">
    <property type="term" value="P:DNA integration"/>
    <property type="evidence" value="ECO:0007669"/>
    <property type="project" value="InterPro"/>
</dbReference>
<dbReference type="GO" id="GO:0003723">
    <property type="term" value="F:RNA binding"/>
    <property type="evidence" value="ECO:0007669"/>
    <property type="project" value="UniProtKB-KW"/>
</dbReference>